<dbReference type="InterPro" id="IPR012337">
    <property type="entry name" value="RNaseH-like_sf"/>
</dbReference>
<keyword evidence="2" id="KW-1185">Reference proteome</keyword>
<evidence type="ECO:0008006" key="3">
    <source>
        <dbReference type="Google" id="ProtNLM"/>
    </source>
</evidence>
<protein>
    <recommendedName>
        <fullName evidence="3">RNase H type-1 domain-containing protein</fullName>
    </recommendedName>
</protein>
<evidence type="ECO:0000313" key="1">
    <source>
        <dbReference type="EMBL" id="GFU21214.1"/>
    </source>
</evidence>
<dbReference type="InterPro" id="IPR036397">
    <property type="entry name" value="RNaseH_sf"/>
</dbReference>
<dbReference type="SUPFAM" id="SSF53098">
    <property type="entry name" value="Ribonuclease H-like"/>
    <property type="match status" value="1"/>
</dbReference>
<organism evidence="1 2">
    <name type="scientific">Nephila pilipes</name>
    <name type="common">Giant wood spider</name>
    <name type="synonym">Nephila maculata</name>
    <dbReference type="NCBI Taxonomy" id="299642"/>
    <lineage>
        <taxon>Eukaryota</taxon>
        <taxon>Metazoa</taxon>
        <taxon>Ecdysozoa</taxon>
        <taxon>Arthropoda</taxon>
        <taxon>Chelicerata</taxon>
        <taxon>Arachnida</taxon>
        <taxon>Araneae</taxon>
        <taxon>Araneomorphae</taxon>
        <taxon>Entelegynae</taxon>
        <taxon>Araneoidea</taxon>
        <taxon>Nephilidae</taxon>
        <taxon>Nephila</taxon>
    </lineage>
</organism>
<dbReference type="GO" id="GO:0003676">
    <property type="term" value="F:nucleic acid binding"/>
    <property type="evidence" value="ECO:0007669"/>
    <property type="project" value="InterPro"/>
</dbReference>
<dbReference type="AlphaFoldDB" id="A0A8X6QDL6"/>
<proteinExistence type="predicted"/>
<dbReference type="Gene3D" id="3.30.420.10">
    <property type="entry name" value="Ribonuclease H-like superfamily/Ribonuclease H"/>
    <property type="match status" value="1"/>
</dbReference>
<dbReference type="EMBL" id="BMAW01080803">
    <property type="protein sequence ID" value="GFU21214.1"/>
    <property type="molecule type" value="Genomic_DNA"/>
</dbReference>
<sequence length="148" mass="16610">VTPHTKYVEHIIRSGLKGNSSFSQVLTTNIISGAVEQQHLTQCFDSSEGLIGDAVQMYMDGSKNDGDCSGSGICIKYRDQEVKIQKRDLDSCSVFCSELIAIKQGLELLKSLYHNNEIWILSDRRSSIQHLNNRQNVRYCVGVEILKT</sequence>
<accession>A0A8X6QDL6</accession>
<comment type="caution">
    <text evidence="1">The sequence shown here is derived from an EMBL/GenBank/DDBJ whole genome shotgun (WGS) entry which is preliminary data.</text>
</comment>
<reference evidence="1" key="1">
    <citation type="submission" date="2020-08" db="EMBL/GenBank/DDBJ databases">
        <title>Multicomponent nature underlies the extraordinary mechanical properties of spider dragline silk.</title>
        <authorList>
            <person name="Kono N."/>
            <person name="Nakamura H."/>
            <person name="Mori M."/>
            <person name="Yoshida Y."/>
            <person name="Ohtoshi R."/>
            <person name="Malay A.D."/>
            <person name="Moran D.A.P."/>
            <person name="Tomita M."/>
            <person name="Numata K."/>
            <person name="Arakawa K."/>
        </authorList>
    </citation>
    <scope>NUCLEOTIDE SEQUENCE</scope>
</reference>
<name>A0A8X6QDL6_NEPPI</name>
<dbReference type="OrthoDB" id="6433900at2759"/>
<evidence type="ECO:0000313" key="2">
    <source>
        <dbReference type="Proteomes" id="UP000887013"/>
    </source>
</evidence>
<gene>
    <name evidence="1" type="primary">AVEN_223852_1</name>
    <name evidence="1" type="ORF">NPIL_202201</name>
</gene>
<feature type="non-terminal residue" evidence="1">
    <location>
        <position position="1"/>
    </location>
</feature>
<dbReference type="Proteomes" id="UP000887013">
    <property type="component" value="Unassembled WGS sequence"/>
</dbReference>